<evidence type="ECO:0000313" key="3">
    <source>
        <dbReference type="Proteomes" id="UP000280825"/>
    </source>
</evidence>
<reference evidence="2 3" key="1">
    <citation type="submission" date="2018-12" db="EMBL/GenBank/DDBJ databases">
        <title>Flavobacterium sp. nov., isolated from glacier ice.</title>
        <authorList>
            <person name="Liu Q."/>
            <person name="Xin Y.-H."/>
        </authorList>
    </citation>
    <scope>NUCLEOTIDE SEQUENCE [LARGE SCALE GENOMIC DNA]</scope>
    <source>
        <strain evidence="2 3">RB1N8</strain>
    </source>
</reference>
<evidence type="ECO:0000313" key="2">
    <source>
        <dbReference type="EMBL" id="RTZ05632.1"/>
    </source>
</evidence>
<comment type="caution">
    <text evidence="2">The sequence shown here is derived from an EMBL/GenBank/DDBJ whole genome shotgun (WGS) entry which is preliminary data.</text>
</comment>
<keyword evidence="1" id="KW-0812">Transmembrane</keyword>
<dbReference type="EMBL" id="RYDJ01000005">
    <property type="protein sequence ID" value="RTZ05632.1"/>
    <property type="molecule type" value="Genomic_DNA"/>
</dbReference>
<keyword evidence="3" id="KW-1185">Reference proteome</keyword>
<proteinExistence type="predicted"/>
<keyword evidence="1" id="KW-1133">Transmembrane helix</keyword>
<keyword evidence="1" id="KW-0472">Membrane</keyword>
<gene>
    <name evidence="2" type="ORF">EKL98_06840</name>
</gene>
<organism evidence="2 3">
    <name type="scientific">Flavobacterium bomense</name>
    <dbReference type="NCBI Taxonomy" id="2497483"/>
    <lineage>
        <taxon>Bacteria</taxon>
        <taxon>Pseudomonadati</taxon>
        <taxon>Bacteroidota</taxon>
        <taxon>Flavobacteriia</taxon>
        <taxon>Flavobacteriales</taxon>
        <taxon>Flavobacteriaceae</taxon>
        <taxon>Flavobacterium</taxon>
    </lineage>
</organism>
<feature type="transmembrane region" description="Helical" evidence="1">
    <location>
        <begin position="68"/>
        <end position="85"/>
    </location>
</feature>
<dbReference type="Proteomes" id="UP000280825">
    <property type="component" value="Unassembled WGS sequence"/>
</dbReference>
<evidence type="ECO:0000256" key="1">
    <source>
        <dbReference type="SAM" id="Phobius"/>
    </source>
</evidence>
<protein>
    <submittedName>
        <fullName evidence="2">Uncharacterized protein</fullName>
    </submittedName>
</protein>
<dbReference type="AlphaFoldDB" id="A0A432CNI8"/>
<accession>A0A432CNI8</accession>
<sequence length="135" mass="16037">MIFNNNFRKITVTENGIILTYKTQKILFSELDKTHVKVNKMRPVYTFIIIWALLSLGFLSYLYLQIDLILLITFFLIVFIFLKMNEHKSYSIKIRLKNGEIIEEKILAKLKLETINSINEVQKGIYNYKINNKKN</sequence>
<dbReference type="RefSeq" id="WP_126561875.1">
    <property type="nucleotide sequence ID" value="NZ_RYDJ01000005.1"/>
</dbReference>
<name>A0A432CNI8_9FLAO</name>
<feature type="transmembrane region" description="Helical" evidence="1">
    <location>
        <begin position="44"/>
        <end position="62"/>
    </location>
</feature>